<name>A0A377JLD9_9HELI</name>
<organism evidence="3 4">
    <name type="scientific">Helicobacter cinaedi</name>
    <dbReference type="NCBI Taxonomy" id="213"/>
    <lineage>
        <taxon>Bacteria</taxon>
        <taxon>Pseudomonadati</taxon>
        <taxon>Campylobacterota</taxon>
        <taxon>Epsilonproteobacteria</taxon>
        <taxon>Campylobacterales</taxon>
        <taxon>Helicobacteraceae</taxon>
        <taxon>Helicobacter</taxon>
    </lineage>
</organism>
<dbReference type="AlphaFoldDB" id="A0A377JLD9"/>
<dbReference type="Proteomes" id="UP000255335">
    <property type="component" value="Unassembled WGS sequence"/>
</dbReference>
<reference evidence="3 4" key="1">
    <citation type="submission" date="2018-06" db="EMBL/GenBank/DDBJ databases">
        <authorList>
            <consortium name="Pathogen Informatics"/>
            <person name="Doyle S."/>
        </authorList>
    </citation>
    <scope>NUCLEOTIDE SEQUENCE [LARGE SCALE GENOMIC DNA]</scope>
    <source>
        <strain evidence="3 4">NCTC12221</strain>
    </source>
</reference>
<feature type="compositionally biased region" description="Polar residues" evidence="2">
    <location>
        <begin position="30"/>
        <end position="44"/>
    </location>
</feature>
<keyword evidence="1" id="KW-0175">Coiled coil</keyword>
<feature type="coiled-coil region" evidence="1">
    <location>
        <begin position="411"/>
        <end position="514"/>
    </location>
</feature>
<evidence type="ECO:0000256" key="2">
    <source>
        <dbReference type="SAM" id="MobiDB-lite"/>
    </source>
</evidence>
<protein>
    <submittedName>
        <fullName evidence="3">Massive surface protein MspC</fullName>
    </submittedName>
</protein>
<dbReference type="EMBL" id="UGHZ01000001">
    <property type="protein sequence ID" value="STP08601.1"/>
    <property type="molecule type" value="Genomic_DNA"/>
</dbReference>
<evidence type="ECO:0000313" key="3">
    <source>
        <dbReference type="EMBL" id="STP08601.1"/>
    </source>
</evidence>
<gene>
    <name evidence="3" type="ORF">NCTC12221_00013</name>
</gene>
<feature type="compositionally biased region" description="Pro residues" evidence="2">
    <location>
        <begin position="156"/>
        <end position="173"/>
    </location>
</feature>
<dbReference type="RefSeq" id="WP_115025467.1">
    <property type="nucleotide sequence ID" value="NZ_UGHZ01000001.1"/>
</dbReference>
<evidence type="ECO:0000313" key="4">
    <source>
        <dbReference type="Proteomes" id="UP000255335"/>
    </source>
</evidence>
<evidence type="ECO:0000256" key="1">
    <source>
        <dbReference type="SAM" id="Coils"/>
    </source>
</evidence>
<feature type="compositionally biased region" description="Low complexity" evidence="2">
    <location>
        <begin position="51"/>
        <end position="66"/>
    </location>
</feature>
<feature type="coiled-coil region" evidence="1">
    <location>
        <begin position="283"/>
        <end position="370"/>
    </location>
</feature>
<feature type="region of interest" description="Disordered" evidence="2">
    <location>
        <begin position="1"/>
        <end position="179"/>
    </location>
</feature>
<feature type="compositionally biased region" description="Low complexity" evidence="2">
    <location>
        <begin position="99"/>
        <end position="111"/>
    </location>
</feature>
<sequence length="665" mass="73269">MQETTQDSIQTEANAQSEVIADSSLEIEQVQGTQDTADSTQSPEQSEDSPQENTPPTQENTTPQSQDENIEPPEPETEVEQSPEVDSNENAENTEQENTENGNTESENSQQGGDSSQEPPIVEPESQEPDTEVEVPQEPQPDTQSPQENTELQPQKPEPIFPNEPLAPLPPQIPQVDTPLDKESNAKLEAFLQELHIAIETNESVLSNTHFSLQGIAQLLEVSKDIWEFYSYQCANLKLNNEQFNLLKETFNTISVYISNTLKELYTIHNTSLNIFKSTEALLDEAKNSIDSINGDVEIAKETLNQIQNLEQKLESIKTINATLTATIAQAEAMKNEINALVPNILNEVKAELLREKESHELELEQKKAEFLTIFSEKIAIFEQKVTAFNEDFVIKQTHINEMMTELESCFNRLEEVRDFVRESLENVENAKNEALQSVANAKSEIEDKANECVTTMESAKTQCIESVESTKDNAIEAMNEVKTQAENAIENAKTELEAQKQTHLNELDSAKDTHLSTLGEATQNHSKSLSDLQSGIQDDFNQMAENMKQELDAVGASQIADLTTIVNEIKSKQTALGHNFQHQNFTANGTFTKPQDAQYFYVFVQGGIGASFSTTAGGISSFGALLSANGGSGSEQGAGQKGDCKGAFVEIVDETTPVVVGQGG</sequence>
<dbReference type="Gene3D" id="1.20.120.20">
    <property type="entry name" value="Apolipoprotein"/>
    <property type="match status" value="1"/>
</dbReference>
<feature type="compositionally biased region" description="Polar residues" evidence="2">
    <location>
        <begin position="140"/>
        <end position="153"/>
    </location>
</feature>
<proteinExistence type="predicted"/>
<accession>A0A377JLD9</accession>
<feature type="compositionally biased region" description="Acidic residues" evidence="2">
    <location>
        <begin position="68"/>
        <end position="98"/>
    </location>
</feature>
<feature type="compositionally biased region" description="Acidic residues" evidence="2">
    <location>
        <begin position="125"/>
        <end position="135"/>
    </location>
</feature>
<feature type="compositionally biased region" description="Polar residues" evidence="2">
    <location>
        <begin position="1"/>
        <end position="17"/>
    </location>
</feature>